<keyword evidence="2" id="KW-1185">Reference proteome</keyword>
<reference evidence="1" key="1">
    <citation type="journal article" date="2020" name="G3 (Bethesda)">
        <title>High-Quality Assemblies for Three Invasive Social Wasps from the &lt;i&gt;Vespula&lt;/i&gt; Genus.</title>
        <authorList>
            <person name="Harrop T.W.R."/>
            <person name="Guhlin J."/>
            <person name="McLaughlin G.M."/>
            <person name="Permina E."/>
            <person name="Stockwell P."/>
            <person name="Gilligan J."/>
            <person name="Le Lec M.F."/>
            <person name="Gruber M.A.M."/>
            <person name="Quinn O."/>
            <person name="Lovegrove M."/>
            <person name="Duncan E.J."/>
            <person name="Remnant E.J."/>
            <person name="Van Eeckhoven J."/>
            <person name="Graham B."/>
            <person name="Knapp R.A."/>
            <person name="Langford K.W."/>
            <person name="Kronenberg Z."/>
            <person name="Press M.O."/>
            <person name="Eacker S.M."/>
            <person name="Wilson-Rankin E.E."/>
            <person name="Purcell J."/>
            <person name="Lester P.J."/>
            <person name="Dearden P.K."/>
        </authorList>
    </citation>
    <scope>NUCLEOTIDE SEQUENCE</scope>
    <source>
        <strain evidence="1">Volc-1</strain>
    </source>
</reference>
<evidence type="ECO:0000313" key="2">
    <source>
        <dbReference type="Proteomes" id="UP000600918"/>
    </source>
</evidence>
<name>A0A834KMI9_VESPE</name>
<dbReference type="EMBL" id="JACSDY010000015">
    <property type="protein sequence ID" value="KAF7406741.1"/>
    <property type="molecule type" value="Genomic_DNA"/>
</dbReference>
<protein>
    <submittedName>
        <fullName evidence="1">Uncharacterized protein</fullName>
    </submittedName>
</protein>
<comment type="caution">
    <text evidence="1">The sequence shown here is derived from an EMBL/GenBank/DDBJ whole genome shotgun (WGS) entry which is preliminary data.</text>
</comment>
<evidence type="ECO:0000313" key="1">
    <source>
        <dbReference type="EMBL" id="KAF7406741.1"/>
    </source>
</evidence>
<accession>A0A834KMI9</accession>
<gene>
    <name evidence="1" type="ORF">H0235_014397</name>
</gene>
<dbReference type="AlphaFoldDB" id="A0A834KMI9"/>
<dbReference type="Proteomes" id="UP000600918">
    <property type="component" value="Unassembled WGS sequence"/>
</dbReference>
<organism evidence="1 2">
    <name type="scientific">Vespula pensylvanica</name>
    <name type="common">Western yellow jacket</name>
    <name type="synonym">Wasp</name>
    <dbReference type="NCBI Taxonomy" id="30213"/>
    <lineage>
        <taxon>Eukaryota</taxon>
        <taxon>Metazoa</taxon>
        <taxon>Ecdysozoa</taxon>
        <taxon>Arthropoda</taxon>
        <taxon>Hexapoda</taxon>
        <taxon>Insecta</taxon>
        <taxon>Pterygota</taxon>
        <taxon>Neoptera</taxon>
        <taxon>Endopterygota</taxon>
        <taxon>Hymenoptera</taxon>
        <taxon>Apocrita</taxon>
        <taxon>Aculeata</taxon>
        <taxon>Vespoidea</taxon>
        <taxon>Vespidae</taxon>
        <taxon>Vespinae</taxon>
        <taxon>Vespula</taxon>
    </lineage>
</organism>
<proteinExistence type="predicted"/>
<sequence>MGGGSNVDSEVETICSATLITAGATSKRRWDTKKGSVRRHTKGVLRMDDFYFTFRSVCVDTKKNFEKEEKKRKKRQRYRVNR</sequence>